<feature type="transmembrane region" description="Helical" evidence="1">
    <location>
        <begin position="24"/>
        <end position="42"/>
    </location>
</feature>
<dbReference type="RefSeq" id="WP_264323777.1">
    <property type="nucleotide sequence ID" value="NZ_JADEXQ010000009.1"/>
</dbReference>
<feature type="transmembrane region" description="Helical" evidence="1">
    <location>
        <begin position="237"/>
        <end position="257"/>
    </location>
</feature>
<proteinExistence type="predicted"/>
<dbReference type="EMBL" id="JADEXQ010000009">
    <property type="protein sequence ID" value="MBE9028954.1"/>
    <property type="molecule type" value="Genomic_DNA"/>
</dbReference>
<keyword evidence="3" id="KW-1185">Reference proteome</keyword>
<organism evidence="2 3">
    <name type="scientific">Romeriopsis navalis LEGE 11480</name>
    <dbReference type="NCBI Taxonomy" id="2777977"/>
    <lineage>
        <taxon>Bacteria</taxon>
        <taxon>Bacillati</taxon>
        <taxon>Cyanobacteriota</taxon>
        <taxon>Cyanophyceae</taxon>
        <taxon>Leptolyngbyales</taxon>
        <taxon>Leptolyngbyaceae</taxon>
        <taxon>Romeriopsis</taxon>
        <taxon>Romeriopsis navalis</taxon>
    </lineage>
</organism>
<evidence type="ECO:0000313" key="2">
    <source>
        <dbReference type="EMBL" id="MBE9028954.1"/>
    </source>
</evidence>
<dbReference type="GO" id="GO:0005886">
    <property type="term" value="C:plasma membrane"/>
    <property type="evidence" value="ECO:0007669"/>
    <property type="project" value="UniProtKB-SubCell"/>
</dbReference>
<keyword evidence="1" id="KW-1133">Transmembrane helix</keyword>
<name>A0A928Z1X9_9CYAN</name>
<keyword evidence="1" id="KW-0472">Membrane</keyword>
<dbReference type="Pfam" id="PF12679">
    <property type="entry name" value="ABC2_membrane_2"/>
    <property type="match status" value="1"/>
</dbReference>
<dbReference type="GO" id="GO:0140359">
    <property type="term" value="F:ABC-type transporter activity"/>
    <property type="evidence" value="ECO:0007669"/>
    <property type="project" value="InterPro"/>
</dbReference>
<dbReference type="PANTHER" id="PTHR43471">
    <property type="entry name" value="ABC TRANSPORTER PERMEASE"/>
    <property type="match status" value="1"/>
</dbReference>
<sequence>MFRTIRRVKVIASNVFREVFRERALYLLGFYAIALGLAARLLPEVSAGLADRKILPDVGLAGIHILGLVLAIFVGTGLINKEIEKRTVLVLMAKPVSRSEFIVGKHIGLSAVLAVLVAAMTAIYLIVMEMTKISYDMQPTMITIGFMWLLLSLMTAVAIGFGGMMSSLLATLMTVAVYFMGTLSGDLVNLGKLTENLVIEQMTQAFYLILPDFSRLDLKNQAVYSLLPSNEILLQNAGYGVLYIVLVLTISSILFSAREF</sequence>
<feature type="transmembrane region" description="Helical" evidence="1">
    <location>
        <begin position="62"/>
        <end position="80"/>
    </location>
</feature>
<feature type="transmembrane region" description="Helical" evidence="1">
    <location>
        <begin position="101"/>
        <end position="127"/>
    </location>
</feature>
<evidence type="ECO:0000313" key="3">
    <source>
        <dbReference type="Proteomes" id="UP000625316"/>
    </source>
</evidence>
<keyword evidence="1" id="KW-0812">Transmembrane</keyword>
<gene>
    <name evidence="2" type="ORF">IQ266_04150</name>
</gene>
<reference evidence="2" key="1">
    <citation type="submission" date="2020-10" db="EMBL/GenBank/DDBJ databases">
        <authorList>
            <person name="Castelo-Branco R."/>
            <person name="Eusebio N."/>
            <person name="Adriana R."/>
            <person name="Vieira A."/>
            <person name="Brugerolle De Fraissinette N."/>
            <person name="Rezende De Castro R."/>
            <person name="Schneider M.P."/>
            <person name="Vasconcelos V."/>
            <person name="Leao P.N."/>
        </authorList>
    </citation>
    <scope>NUCLEOTIDE SEQUENCE</scope>
    <source>
        <strain evidence="2">LEGE 11480</strain>
    </source>
</reference>
<comment type="caution">
    <text evidence="2">The sequence shown here is derived from an EMBL/GenBank/DDBJ whole genome shotgun (WGS) entry which is preliminary data.</text>
</comment>
<feature type="transmembrane region" description="Helical" evidence="1">
    <location>
        <begin position="168"/>
        <end position="188"/>
    </location>
</feature>
<dbReference type="PANTHER" id="PTHR43471:SF10">
    <property type="entry name" value="SLL1107 PROTEIN"/>
    <property type="match status" value="1"/>
</dbReference>
<dbReference type="AlphaFoldDB" id="A0A928Z1X9"/>
<accession>A0A928Z1X9</accession>
<dbReference type="Proteomes" id="UP000625316">
    <property type="component" value="Unassembled WGS sequence"/>
</dbReference>
<evidence type="ECO:0000256" key="1">
    <source>
        <dbReference type="SAM" id="Phobius"/>
    </source>
</evidence>
<protein>
    <submittedName>
        <fullName evidence="2">ABC transporter permease subunit</fullName>
    </submittedName>
</protein>
<feature type="transmembrane region" description="Helical" evidence="1">
    <location>
        <begin position="139"/>
        <end position="161"/>
    </location>
</feature>